<feature type="coiled-coil region" evidence="1">
    <location>
        <begin position="76"/>
        <end position="103"/>
    </location>
</feature>
<keyword evidence="1" id="KW-0175">Coiled coil</keyword>
<evidence type="ECO:0000256" key="1">
    <source>
        <dbReference type="SAM" id="Coils"/>
    </source>
</evidence>
<name>A0A9P8RX44_9EUKA</name>
<dbReference type="EMBL" id="AUWU02000005">
    <property type="protein sequence ID" value="KAH0572614.1"/>
    <property type="molecule type" value="Genomic_DNA"/>
</dbReference>
<dbReference type="RefSeq" id="XP_067763387.1">
    <property type="nucleotide sequence ID" value="XM_067908566.1"/>
</dbReference>
<protein>
    <submittedName>
        <fullName evidence="2">Uncharacterized protein</fullName>
    </submittedName>
</protein>
<reference evidence="2 3" key="1">
    <citation type="journal article" date="2014" name="PLoS Genet.">
        <title>The Genome of Spironucleus salmonicida Highlights a Fish Pathogen Adapted to Fluctuating Environments.</title>
        <authorList>
            <person name="Xu F."/>
            <person name="Jerlstrom-Hultqvist J."/>
            <person name="Einarsson E."/>
            <person name="Astvaldsson A."/>
            <person name="Svard S.G."/>
            <person name="Andersson J.O."/>
        </authorList>
    </citation>
    <scope>NUCLEOTIDE SEQUENCE [LARGE SCALE GENOMIC DNA]</scope>
    <source>
        <strain evidence="2 3">ATCC 50377</strain>
    </source>
</reference>
<evidence type="ECO:0000313" key="2">
    <source>
        <dbReference type="EMBL" id="KAH0572614.1"/>
    </source>
</evidence>
<keyword evidence="3" id="KW-1185">Reference proteome</keyword>
<accession>A0A9P8RX44</accession>
<dbReference type="KEGG" id="ssao:94298748"/>
<evidence type="ECO:0000313" key="3">
    <source>
        <dbReference type="Proteomes" id="UP000018208"/>
    </source>
</evidence>
<dbReference type="Proteomes" id="UP000018208">
    <property type="component" value="Unassembled WGS sequence"/>
</dbReference>
<proteinExistence type="predicted"/>
<dbReference type="GeneID" id="94298748"/>
<comment type="caution">
    <text evidence="2">The sequence shown here is derived from an EMBL/GenBank/DDBJ whole genome shotgun (WGS) entry which is preliminary data.</text>
</comment>
<dbReference type="AlphaFoldDB" id="A0A9P8RX44"/>
<gene>
    <name evidence="2" type="ORF">SS50377_24725</name>
</gene>
<sequence length="308" mass="35791">MADVDFLDRKMSPLLKTKLDYYFLNYPIDMKDMEEVRSQMCKNMNKTEAQVKSGQPCQSDFHFDFSNNNDGLKAEIQLVIGENLNLKNEISNLKTQLDILSSRINPSQDEVLSKLNQEYNTNVKNCWSPILQHMKHDLNISYKNTYKHLVGELLGVQAEISNIKSDSLVKAKILLQKNDERFQDCMDQLGKVIHEAFSKFSKKSASQSSLQPEASTERLQSLTLKSNDSFIHKPSIPILDYTPKQFEILKKQYSDKDVADFIQEASINTKTMEDQLRYYIVTYFELNTSSYHQMIENFIYVKVLEIFE</sequence>
<organism evidence="2 3">
    <name type="scientific">Spironucleus salmonicida</name>
    <dbReference type="NCBI Taxonomy" id="348837"/>
    <lineage>
        <taxon>Eukaryota</taxon>
        <taxon>Metamonada</taxon>
        <taxon>Diplomonadida</taxon>
        <taxon>Hexamitidae</taxon>
        <taxon>Hexamitinae</taxon>
        <taxon>Spironucleus</taxon>
    </lineage>
</organism>